<dbReference type="Pfam" id="PF00232">
    <property type="entry name" value="Glyco_hydro_1"/>
    <property type="match status" value="1"/>
</dbReference>
<protein>
    <recommendedName>
        <fullName evidence="9">Beta-glucosidase</fullName>
        <ecNumber evidence="9">3.2.1.21</ecNumber>
    </recommendedName>
</protein>
<feature type="active site" description="Proton donor" evidence="7">
    <location>
        <position position="180"/>
    </location>
</feature>
<keyword evidence="6" id="KW-0624">Polysaccharide degradation</keyword>
<evidence type="ECO:0000256" key="2">
    <source>
        <dbReference type="ARBA" id="ARBA00022801"/>
    </source>
</evidence>
<comment type="catalytic activity">
    <reaction evidence="9">
        <text>Hydrolysis of terminal, non-reducing beta-D-glucosyl residues with release of beta-D-glucose.</text>
        <dbReference type="EC" id="3.2.1.21"/>
    </reaction>
</comment>
<comment type="caution">
    <text evidence="10">The sequence shown here is derived from an EMBL/GenBank/DDBJ whole genome shotgun (WGS) entry which is preliminary data.</text>
</comment>
<evidence type="ECO:0000256" key="5">
    <source>
        <dbReference type="ARBA" id="ARBA00023295"/>
    </source>
</evidence>
<dbReference type="PANTHER" id="PTHR10353:SF36">
    <property type="entry name" value="LP05116P"/>
    <property type="match status" value="1"/>
</dbReference>
<evidence type="ECO:0000256" key="1">
    <source>
        <dbReference type="ARBA" id="ARBA00010838"/>
    </source>
</evidence>
<dbReference type="InterPro" id="IPR017853">
    <property type="entry name" value="GH"/>
</dbReference>
<evidence type="ECO:0000256" key="4">
    <source>
        <dbReference type="ARBA" id="ARBA00023277"/>
    </source>
</evidence>
<dbReference type="GO" id="GO:0008422">
    <property type="term" value="F:beta-glucosidase activity"/>
    <property type="evidence" value="ECO:0007669"/>
    <property type="project" value="UniProtKB-EC"/>
</dbReference>
<feature type="binding site" evidence="8">
    <location>
        <position position="135"/>
    </location>
    <ligand>
        <name>substrate</name>
    </ligand>
</feature>
<dbReference type="SUPFAM" id="SSF51445">
    <property type="entry name" value="(Trans)glycosidases"/>
    <property type="match status" value="1"/>
</dbReference>
<dbReference type="PRINTS" id="PR00131">
    <property type="entry name" value="GLHYDRLASE1"/>
</dbReference>
<evidence type="ECO:0000313" key="11">
    <source>
        <dbReference type="Proteomes" id="UP000261284"/>
    </source>
</evidence>
<feature type="binding site" evidence="8">
    <location>
        <position position="179"/>
    </location>
    <ligand>
        <name>substrate</name>
    </ligand>
</feature>
<evidence type="ECO:0000256" key="8">
    <source>
        <dbReference type="PIRSR" id="PIRSR617736-2"/>
    </source>
</evidence>
<evidence type="ECO:0000256" key="3">
    <source>
        <dbReference type="ARBA" id="ARBA00023001"/>
    </source>
</evidence>
<dbReference type="OrthoDB" id="9765195at2"/>
<gene>
    <name evidence="10" type="ORF">DXN05_09450</name>
</gene>
<feature type="active site" description="Nucleophile" evidence="7">
    <location>
        <position position="369"/>
    </location>
</feature>
<keyword evidence="4" id="KW-0119">Carbohydrate metabolism</keyword>
<dbReference type="InterPro" id="IPR001360">
    <property type="entry name" value="Glyco_hydro_1"/>
</dbReference>
<keyword evidence="3" id="KW-0136">Cellulose degradation</keyword>
<dbReference type="AlphaFoldDB" id="A0A3E1NMD2"/>
<dbReference type="EMBL" id="QTJU01000002">
    <property type="protein sequence ID" value="RFM28978.1"/>
    <property type="molecule type" value="Genomic_DNA"/>
</dbReference>
<sequence>MFAGKSLHLSFQARLQAQSFGKDFVWGVALAAQQNEGAHNIDGRGLSIWDVFARRQGKIKGGHKPSAACDFYYRYKDDLLLVKALGFKAFRFSIAWPRILPDGTGKVNKEGIAYYHRLIDECLALGIEPYVTLYHWDLPYELEKEGGWTSYRMVRWFSRFATICAEEYGSKVKHWIVLNEPMGFTSLGYMLGKHAPGRIGLDNFYPAIHNAVMCQAEGGRILRDLVPNAHIGTTFSCSEVIPFSDKEEDVQAANRMDVLLNRLFIEPALGRGYPKDDFRFLERLELHNKAWKYTDRMRFNFDFIGLQNYFPLVVRYNPFIPVVNASEVKAVTRKVPHTAMGWEINGGSFYRIIKKFWLYGGVKELYITESGAAFKDEVVNGTVNDESRIAYFQEYLQAMLKAKQEGVNIKGYFAWTLMDNFEWSEGYKARFGLVHVDFKTQLRTIKNSGYWFRDFLK</sequence>
<feature type="binding site" evidence="8">
    <location>
        <position position="309"/>
    </location>
    <ligand>
        <name>substrate</name>
    </ligand>
</feature>
<dbReference type="NCBIfam" id="TIGR03356">
    <property type="entry name" value="BGL"/>
    <property type="match status" value="1"/>
</dbReference>
<dbReference type="EC" id="3.2.1.21" evidence="9"/>
<comment type="similarity">
    <text evidence="1 9">Belongs to the glycosyl hydrolase 1 family.</text>
</comment>
<evidence type="ECO:0000313" key="10">
    <source>
        <dbReference type="EMBL" id="RFM28978.1"/>
    </source>
</evidence>
<dbReference type="GO" id="GO:0005829">
    <property type="term" value="C:cytosol"/>
    <property type="evidence" value="ECO:0007669"/>
    <property type="project" value="TreeGrafter"/>
</dbReference>
<keyword evidence="2 9" id="KW-0378">Hydrolase</keyword>
<evidence type="ECO:0000256" key="7">
    <source>
        <dbReference type="PIRSR" id="PIRSR617736-1"/>
    </source>
</evidence>
<dbReference type="InterPro" id="IPR017736">
    <property type="entry name" value="Glyco_hydro_1_beta-glucosidase"/>
</dbReference>
<dbReference type="GO" id="GO:0030245">
    <property type="term" value="P:cellulose catabolic process"/>
    <property type="evidence" value="ECO:0007669"/>
    <property type="project" value="UniProtKB-KW"/>
</dbReference>
<name>A0A3E1NMD2_9BACT</name>
<feature type="binding site" evidence="8">
    <location>
        <position position="415"/>
    </location>
    <ligand>
        <name>substrate</name>
    </ligand>
</feature>
<dbReference type="Gene3D" id="3.20.20.80">
    <property type="entry name" value="Glycosidases"/>
    <property type="match status" value="1"/>
</dbReference>
<accession>A0A3E1NMD2</accession>
<dbReference type="PANTHER" id="PTHR10353">
    <property type="entry name" value="GLYCOSYL HYDROLASE"/>
    <property type="match status" value="1"/>
</dbReference>
<feature type="binding site" evidence="8">
    <location>
        <position position="34"/>
    </location>
    <ligand>
        <name>substrate</name>
    </ligand>
</feature>
<dbReference type="FunFam" id="3.20.20.80:FF:000004">
    <property type="entry name" value="Beta-glucosidase 6-phospho-beta-glucosidase"/>
    <property type="match status" value="1"/>
</dbReference>
<dbReference type="Proteomes" id="UP000261284">
    <property type="component" value="Unassembled WGS sequence"/>
</dbReference>
<keyword evidence="5 9" id="KW-0326">Glycosidase</keyword>
<organism evidence="10 11">
    <name type="scientific">Deminuibacter soli</name>
    <dbReference type="NCBI Taxonomy" id="2291815"/>
    <lineage>
        <taxon>Bacteria</taxon>
        <taxon>Pseudomonadati</taxon>
        <taxon>Bacteroidota</taxon>
        <taxon>Chitinophagia</taxon>
        <taxon>Chitinophagales</taxon>
        <taxon>Chitinophagaceae</taxon>
        <taxon>Deminuibacter</taxon>
    </lineage>
</organism>
<evidence type="ECO:0000256" key="9">
    <source>
        <dbReference type="RuleBase" id="RU361175"/>
    </source>
</evidence>
<proteinExistence type="inferred from homology"/>
<feature type="binding site" evidence="8">
    <location>
        <begin position="422"/>
        <end position="423"/>
    </location>
    <ligand>
        <name>substrate</name>
    </ligand>
</feature>
<reference evidence="10 11" key="1">
    <citation type="submission" date="2018-08" db="EMBL/GenBank/DDBJ databases">
        <title>Chitinophagaceae sp. K23C18032701, a novel bacterium isolated from forest soil.</title>
        <authorList>
            <person name="Wang C."/>
        </authorList>
    </citation>
    <scope>NUCLEOTIDE SEQUENCE [LARGE SCALE GENOMIC DNA]</scope>
    <source>
        <strain evidence="10 11">K23C18032701</strain>
    </source>
</reference>
<keyword evidence="11" id="KW-1185">Reference proteome</keyword>
<evidence type="ECO:0000256" key="6">
    <source>
        <dbReference type="ARBA" id="ARBA00023326"/>
    </source>
</evidence>